<proteinExistence type="predicted"/>
<keyword evidence="1" id="KW-1185">Reference proteome</keyword>
<name>A0A0M3IUM6_ASCLU</name>
<organism evidence="1 2">
    <name type="scientific">Ascaris lumbricoides</name>
    <name type="common">Giant roundworm</name>
    <dbReference type="NCBI Taxonomy" id="6252"/>
    <lineage>
        <taxon>Eukaryota</taxon>
        <taxon>Metazoa</taxon>
        <taxon>Ecdysozoa</taxon>
        <taxon>Nematoda</taxon>
        <taxon>Chromadorea</taxon>
        <taxon>Rhabditida</taxon>
        <taxon>Spirurina</taxon>
        <taxon>Ascaridomorpha</taxon>
        <taxon>Ascaridoidea</taxon>
        <taxon>Ascarididae</taxon>
        <taxon>Ascaris</taxon>
    </lineage>
</organism>
<accession>A0A0M3IUM6</accession>
<protein>
    <submittedName>
        <fullName evidence="2">Syntaxin-binding protein 5-like</fullName>
    </submittedName>
</protein>
<sequence>MITGAFPLEECRAPHPKELPVVWSSRLVPIFMLSCKKIAGFRHSAASIHRPQLIFVEGQLRGLVPGSPRFGVCNGVSAQGCPELGKKWMVHPRVTHQANSSEVKNKWPPWARKNRPGLCAWRGWVRSYSHFPRQKEHFIVFFNILSMAAVDKASFSPDASWVVIAHSDGAIRCFCRPFVHLVKHSRFIQKDHIQLPRCPFFITIFHCSIGSIHLFWNIVFNVEENVFVVNIYCRGLRLMQDGGDFVVGPWEFA</sequence>
<dbReference type="AlphaFoldDB" id="A0A0M3IUM6"/>
<reference evidence="2" key="1">
    <citation type="submission" date="2017-02" db="UniProtKB">
        <authorList>
            <consortium name="WormBaseParasite"/>
        </authorList>
    </citation>
    <scope>IDENTIFICATION</scope>
</reference>
<evidence type="ECO:0000313" key="1">
    <source>
        <dbReference type="Proteomes" id="UP000036681"/>
    </source>
</evidence>
<evidence type="ECO:0000313" key="2">
    <source>
        <dbReference type="WBParaSite" id="ALUE_0002245401-mRNA-1"/>
    </source>
</evidence>
<dbReference type="Proteomes" id="UP000036681">
    <property type="component" value="Unplaced"/>
</dbReference>
<dbReference type="WBParaSite" id="ALUE_0002245401-mRNA-1">
    <property type="protein sequence ID" value="ALUE_0002245401-mRNA-1"/>
    <property type="gene ID" value="ALUE_0002245401"/>
</dbReference>